<feature type="compositionally biased region" description="Pro residues" evidence="1">
    <location>
        <begin position="1063"/>
        <end position="1073"/>
    </location>
</feature>
<feature type="region of interest" description="Disordered" evidence="1">
    <location>
        <begin position="625"/>
        <end position="967"/>
    </location>
</feature>
<dbReference type="Proteomes" id="UP000799766">
    <property type="component" value="Unassembled WGS sequence"/>
</dbReference>
<feature type="compositionally biased region" description="Polar residues" evidence="1">
    <location>
        <begin position="1187"/>
        <end position="1202"/>
    </location>
</feature>
<dbReference type="EMBL" id="MU001679">
    <property type="protein sequence ID" value="KAF2457910.1"/>
    <property type="molecule type" value="Genomic_DNA"/>
</dbReference>
<evidence type="ECO:0000313" key="3">
    <source>
        <dbReference type="Proteomes" id="UP000799766"/>
    </source>
</evidence>
<dbReference type="AlphaFoldDB" id="A0A6A6P1N0"/>
<evidence type="ECO:0000313" key="2">
    <source>
        <dbReference type="EMBL" id="KAF2457910.1"/>
    </source>
</evidence>
<feature type="compositionally biased region" description="Polar residues" evidence="1">
    <location>
        <begin position="374"/>
        <end position="387"/>
    </location>
</feature>
<feature type="compositionally biased region" description="Basic and acidic residues" evidence="1">
    <location>
        <begin position="214"/>
        <end position="230"/>
    </location>
</feature>
<proteinExistence type="predicted"/>
<feature type="region of interest" description="Disordered" evidence="1">
    <location>
        <begin position="124"/>
        <end position="320"/>
    </location>
</feature>
<feature type="compositionally biased region" description="Low complexity" evidence="1">
    <location>
        <begin position="184"/>
        <end position="194"/>
    </location>
</feature>
<feature type="region of interest" description="Disordered" evidence="1">
    <location>
        <begin position="458"/>
        <end position="595"/>
    </location>
</feature>
<feature type="compositionally biased region" description="Polar residues" evidence="1">
    <location>
        <begin position="1076"/>
        <end position="1121"/>
    </location>
</feature>
<sequence length="1271" mass="137164">MNRFLTKRKAKEAEAPPSHPPPPPSGGMFGRKWKKVQPEPSKPELDLSGALPNEDNFRTSLLMPNLSARFSMLREQDDPLSKLGKASDDSVLQPKRQSRLADFGYDAGGLSDIAEVSSINSSIRPPFANNRQDSFGSAGTDGYGTDDDSSHGGSIMSRARPGEGNILFGGRQKVYKIPVGGNGSSRSLASGSSGKAMGRAMYEDDVNLSTFQKLKREEKERERRLEQERLADEEETIADNDHGSPAKELSHSSSVSDYSKKRETSSSTNSGPSNTRLSTAATSIASQGANSVPSSSPATSTNPNPISPGIERSMTKARRLYEQGLDQQLHEQQSSAMNRLNSIQRQRTLNTKVGAPYQVKSATNLHDRFKESSPAASARSQVYATGTSGQSASQSSTSSPLHSVSQSPPLSPLPSDSDESNILSNAIAPGDRGKATAMGAFNKPKAFDEQQYLQRQMAMQQGRETPPLKKDMPAGSVKAVRDEIERKGAETAETANRNRSRSRSASRKPPAAFSVFRNAAAQLRTNQDSPTAESTPGQKTFFASGTDSDEDNSETPQPPKPARLFGDRRIPMPPPGSPPPMSEHPALRALDNRVDSSMNDAATHLELPIGVQAGVRKGSVETIAKPEHDSPTLGPDNGGLSGLIHQHLRQRSNVSSVYDDDNYGQESRDGTYSARPMISDTNTTRGNSQYSHSNPWDLEDFDGPGYGETDSPVSPLESDQGKHQNNFTSPSETERPKREAITQNVLADTAWEQELARQHSRDGSSTTQADREAFAQELDQRRKAIQESLRTKVESESRSGSPSPGKAGTLKPFAMLRTKSSRDSISRTPEPPIQGMQDLPPSKAIKMLGLGAPGANNSSPSLPIAGPAEKFYESEHWRSEEIIPPPKSSSRPPHGRTPLRNDIGARRPSETQSRPSNDSYGRENHSHKGRSPPDSSHNSIRNRSSSDLSSSRSRSRPRGYKDDLEKAMVEGTGSSAISYAELSAQTAHLNAASGASTPEIIPERMGMAQSRLRSNSKAAGSPGYFDSHSLRPINTNGPAPSPRLSPAVVSPAIMSPGHSPGLPTSPRPSPSMPSPATFSRPSPITPFSANTTPPISSSNTPVSSTFQPQTHPSQPPQNHSRIPTARKKSINKHDISEPTLISSTSNVDTIELPPGASLKNGIDEQPPPVPPINPRRRRFGFGRTENYDNSSPQVPTTVLESTFSDDDDKQARARSRLRKSSSEGRSLSSKARHQAVMSPNPPLPPQGFPDHMRPVNGGSPPRRPMAEGAMF</sequence>
<feature type="compositionally biased region" description="Basic and acidic residues" evidence="1">
    <location>
        <begin position="870"/>
        <end position="881"/>
    </location>
</feature>
<feature type="compositionally biased region" description="Polar residues" evidence="1">
    <location>
        <begin position="276"/>
        <end position="288"/>
    </location>
</feature>
<feature type="compositionally biased region" description="Polar residues" evidence="1">
    <location>
        <begin position="910"/>
        <end position="919"/>
    </location>
</feature>
<feature type="compositionally biased region" description="Basic and acidic residues" evidence="1">
    <location>
        <begin position="479"/>
        <end position="490"/>
    </location>
</feature>
<protein>
    <submittedName>
        <fullName evidence="2">Uncharacterized protein</fullName>
    </submittedName>
</protein>
<accession>A0A6A6P1N0</accession>
<reference evidence="2" key="1">
    <citation type="journal article" date="2020" name="Stud. Mycol.">
        <title>101 Dothideomycetes genomes: a test case for predicting lifestyles and emergence of pathogens.</title>
        <authorList>
            <person name="Haridas S."/>
            <person name="Albert R."/>
            <person name="Binder M."/>
            <person name="Bloem J."/>
            <person name="Labutti K."/>
            <person name="Salamov A."/>
            <person name="Andreopoulos B."/>
            <person name="Baker S."/>
            <person name="Barry K."/>
            <person name="Bills G."/>
            <person name="Bluhm B."/>
            <person name="Cannon C."/>
            <person name="Castanera R."/>
            <person name="Culley D."/>
            <person name="Daum C."/>
            <person name="Ezra D."/>
            <person name="Gonzalez J."/>
            <person name="Henrissat B."/>
            <person name="Kuo A."/>
            <person name="Liang C."/>
            <person name="Lipzen A."/>
            <person name="Lutzoni F."/>
            <person name="Magnuson J."/>
            <person name="Mondo S."/>
            <person name="Nolan M."/>
            <person name="Ohm R."/>
            <person name="Pangilinan J."/>
            <person name="Park H.-J."/>
            <person name="Ramirez L."/>
            <person name="Alfaro M."/>
            <person name="Sun H."/>
            <person name="Tritt A."/>
            <person name="Yoshinaga Y."/>
            <person name="Zwiers L.-H."/>
            <person name="Turgeon B."/>
            <person name="Goodwin S."/>
            <person name="Spatafora J."/>
            <person name="Crous P."/>
            <person name="Grigoriev I."/>
        </authorList>
    </citation>
    <scope>NUCLEOTIDE SEQUENCE</scope>
    <source>
        <strain evidence="2">ATCC 16933</strain>
    </source>
</reference>
<feature type="compositionally biased region" description="Low complexity" evidence="1">
    <location>
        <begin position="935"/>
        <end position="952"/>
    </location>
</feature>
<feature type="compositionally biased region" description="Basic residues" evidence="1">
    <location>
        <begin position="1"/>
        <end position="10"/>
    </location>
</feature>
<feature type="compositionally biased region" description="Polar residues" evidence="1">
    <location>
        <begin position="124"/>
        <end position="135"/>
    </location>
</feature>
<feature type="compositionally biased region" description="Low complexity" evidence="1">
    <location>
        <begin position="289"/>
        <end position="308"/>
    </location>
</feature>
<name>A0A6A6P1N0_9PEZI</name>
<organism evidence="2 3">
    <name type="scientific">Lineolata rhizophorae</name>
    <dbReference type="NCBI Taxonomy" id="578093"/>
    <lineage>
        <taxon>Eukaryota</taxon>
        <taxon>Fungi</taxon>
        <taxon>Dikarya</taxon>
        <taxon>Ascomycota</taxon>
        <taxon>Pezizomycotina</taxon>
        <taxon>Dothideomycetes</taxon>
        <taxon>Dothideomycetes incertae sedis</taxon>
        <taxon>Lineolatales</taxon>
        <taxon>Lineolataceae</taxon>
        <taxon>Lineolata</taxon>
    </lineage>
</organism>
<dbReference type="OrthoDB" id="5335210at2759"/>
<feature type="compositionally biased region" description="Basic and acidic residues" evidence="1">
    <location>
        <begin position="769"/>
        <end position="797"/>
    </location>
</feature>
<gene>
    <name evidence="2" type="ORF">BDY21DRAFT_19030</name>
</gene>
<keyword evidence="3" id="KW-1185">Reference proteome</keyword>
<feature type="compositionally biased region" description="Pro residues" evidence="1">
    <location>
        <begin position="571"/>
        <end position="582"/>
    </location>
</feature>
<feature type="region of interest" description="Disordered" evidence="1">
    <location>
        <begin position="988"/>
        <end position="1271"/>
    </location>
</feature>
<feature type="compositionally biased region" description="Polar residues" evidence="1">
    <location>
        <begin position="523"/>
        <end position="546"/>
    </location>
</feature>
<feature type="compositionally biased region" description="Low complexity" evidence="1">
    <location>
        <begin position="388"/>
        <end position="408"/>
    </location>
</feature>
<feature type="compositionally biased region" description="Basic and acidic residues" evidence="1">
    <location>
        <begin position="239"/>
        <end position="250"/>
    </location>
</feature>
<feature type="region of interest" description="Disordered" evidence="1">
    <location>
        <begin position="1"/>
        <end position="57"/>
    </location>
</feature>
<feature type="region of interest" description="Disordered" evidence="1">
    <location>
        <begin position="370"/>
        <end position="438"/>
    </location>
</feature>
<feature type="compositionally biased region" description="Low complexity" evidence="1">
    <location>
        <begin position="265"/>
        <end position="275"/>
    </location>
</feature>
<feature type="compositionally biased region" description="Polar residues" evidence="1">
    <location>
        <begin position="679"/>
        <end position="694"/>
    </location>
</feature>
<feature type="compositionally biased region" description="Polar residues" evidence="1">
    <location>
        <begin position="1139"/>
        <end position="1148"/>
    </location>
</feature>
<evidence type="ECO:0000256" key="1">
    <source>
        <dbReference type="SAM" id="MobiDB-lite"/>
    </source>
</evidence>